<dbReference type="Gene3D" id="2.60.40.10">
    <property type="entry name" value="Immunoglobulins"/>
    <property type="match status" value="1"/>
</dbReference>
<dbReference type="InterPro" id="IPR013783">
    <property type="entry name" value="Ig-like_fold"/>
</dbReference>
<dbReference type="AlphaFoldDB" id="A0A6G1PJ04"/>
<keyword evidence="3" id="KW-0812">Transmembrane</keyword>
<evidence type="ECO:0000313" key="7">
    <source>
        <dbReference type="Proteomes" id="UP000503349"/>
    </source>
</evidence>
<dbReference type="Pfam" id="PF07654">
    <property type="entry name" value="C1-set"/>
    <property type="match status" value="1"/>
</dbReference>
<dbReference type="InterPro" id="IPR011162">
    <property type="entry name" value="MHC_I/II-like_Ag-recog"/>
</dbReference>
<keyword evidence="2" id="KW-0393">Immunoglobulin domain</keyword>
<dbReference type="InterPro" id="IPR007110">
    <property type="entry name" value="Ig-like_dom"/>
</dbReference>
<dbReference type="SUPFAM" id="SSF54452">
    <property type="entry name" value="MHC antigen-recognition domain"/>
    <property type="match status" value="1"/>
</dbReference>
<evidence type="ECO:0000256" key="3">
    <source>
        <dbReference type="SAM" id="Phobius"/>
    </source>
</evidence>
<sequence length="239" mass="26512">MTLSLIALILLTGAPCSSATSLSHDFRYTYGCYESKDVRVDVLLDDDVCGYADFSKGEIVCAMPHLPDYLKPFTKRVYEIAEHAIEHCHSVLGKAKHADSGAALQQEAPGTSIYTRYEGEDGVLNTIFCLASHFYPPTINFTWTKNEVTITEGALDHRYRHNSDGTFHRISSLSFTPREGDVYSCTVEHQALRQPLTRSWELQKTRSSLTPAAVFLAVSLVLCLMGIGAGAFFFTKQSN</sequence>
<dbReference type="SUPFAM" id="SSF48726">
    <property type="entry name" value="Immunoglobulin"/>
    <property type="match status" value="1"/>
</dbReference>
<keyword evidence="3" id="KW-0472">Membrane</keyword>
<dbReference type="InterPro" id="IPR050160">
    <property type="entry name" value="MHC/Immunoglobulin"/>
</dbReference>
<proteinExistence type="predicted"/>
<keyword evidence="4" id="KW-0732">Signal</keyword>
<dbReference type="InterPro" id="IPR003597">
    <property type="entry name" value="Ig_C1-set"/>
</dbReference>
<keyword evidence="1" id="KW-0325">Glycoprotein</keyword>
<organism evidence="6 7">
    <name type="scientific">Channa argus</name>
    <name type="common">Northern snakehead</name>
    <name type="synonym">Ophicephalus argus</name>
    <dbReference type="NCBI Taxonomy" id="215402"/>
    <lineage>
        <taxon>Eukaryota</taxon>
        <taxon>Metazoa</taxon>
        <taxon>Chordata</taxon>
        <taxon>Craniata</taxon>
        <taxon>Vertebrata</taxon>
        <taxon>Euteleostomi</taxon>
        <taxon>Actinopterygii</taxon>
        <taxon>Neopterygii</taxon>
        <taxon>Teleostei</taxon>
        <taxon>Neoteleostei</taxon>
        <taxon>Acanthomorphata</taxon>
        <taxon>Anabantaria</taxon>
        <taxon>Anabantiformes</taxon>
        <taxon>Channoidei</taxon>
        <taxon>Channidae</taxon>
        <taxon>Channa</taxon>
    </lineage>
</organism>
<keyword evidence="7" id="KW-1185">Reference proteome</keyword>
<dbReference type="EMBL" id="CM015716">
    <property type="protein sequence ID" value="KAF3690311.1"/>
    <property type="molecule type" value="Genomic_DNA"/>
</dbReference>
<feature type="signal peptide" evidence="4">
    <location>
        <begin position="1"/>
        <end position="19"/>
    </location>
</feature>
<feature type="domain" description="Ig-like" evidence="5">
    <location>
        <begin position="109"/>
        <end position="197"/>
    </location>
</feature>
<evidence type="ECO:0000259" key="5">
    <source>
        <dbReference type="PROSITE" id="PS50835"/>
    </source>
</evidence>
<evidence type="ECO:0000256" key="1">
    <source>
        <dbReference type="ARBA" id="ARBA00023180"/>
    </source>
</evidence>
<dbReference type="Proteomes" id="UP000503349">
    <property type="component" value="Chromosome 5"/>
</dbReference>
<dbReference type="PROSITE" id="PS00290">
    <property type="entry name" value="IG_MHC"/>
    <property type="match status" value="1"/>
</dbReference>
<reference evidence="6 7" key="1">
    <citation type="submission" date="2019-02" db="EMBL/GenBank/DDBJ databases">
        <title>Opniocepnalus argus genome.</title>
        <authorList>
            <person name="Zhou C."/>
            <person name="Xiao S."/>
        </authorList>
    </citation>
    <scope>NUCLEOTIDE SEQUENCE [LARGE SCALE GENOMIC DNA]</scope>
    <source>
        <strain evidence="6">OARG1902GOOAL</strain>
        <tissue evidence="6">Muscle</tissue>
    </source>
</reference>
<keyword evidence="3" id="KW-1133">Transmembrane helix</keyword>
<evidence type="ECO:0000313" key="6">
    <source>
        <dbReference type="EMBL" id="KAF3690311.1"/>
    </source>
</evidence>
<feature type="chain" id="PRO_5026069086" evidence="4">
    <location>
        <begin position="20"/>
        <end position="239"/>
    </location>
</feature>
<dbReference type="SMART" id="SM00407">
    <property type="entry name" value="IGc1"/>
    <property type="match status" value="1"/>
</dbReference>
<dbReference type="PANTHER" id="PTHR19944:SF86">
    <property type="entry name" value="HLA CLASS II HISTOCOMPATIBILITY ANTIGEN, DR ALPHA CHAIN"/>
    <property type="match status" value="1"/>
</dbReference>
<reference evidence="7" key="2">
    <citation type="submission" date="2019-02" db="EMBL/GenBank/DDBJ databases">
        <title>Opniocepnalus argus Var Kimnra genome.</title>
        <authorList>
            <person name="Zhou C."/>
            <person name="Xiao S."/>
        </authorList>
    </citation>
    <scope>NUCLEOTIDE SEQUENCE [LARGE SCALE GENOMIC DNA]</scope>
</reference>
<dbReference type="InterPro" id="IPR036179">
    <property type="entry name" value="Ig-like_dom_sf"/>
</dbReference>
<accession>A0A6G1PJ04</accession>
<dbReference type="OrthoDB" id="8925804at2759"/>
<protein>
    <submittedName>
        <fullName evidence="6">Rano class II histocompatibility antigen, B alpha chain RT1 class II antigen, Ba chain</fullName>
    </submittedName>
</protein>
<dbReference type="InterPro" id="IPR003006">
    <property type="entry name" value="Ig/MHC_CS"/>
</dbReference>
<evidence type="ECO:0000256" key="2">
    <source>
        <dbReference type="ARBA" id="ARBA00023319"/>
    </source>
</evidence>
<gene>
    <name evidence="6" type="ORF">EXN66_Car005983</name>
</gene>
<name>A0A6G1PJ04_CHAAH</name>
<evidence type="ECO:0000256" key="4">
    <source>
        <dbReference type="SAM" id="SignalP"/>
    </source>
</evidence>
<dbReference type="PANTHER" id="PTHR19944">
    <property type="entry name" value="MHC CLASS II-RELATED"/>
    <property type="match status" value="1"/>
</dbReference>
<feature type="transmembrane region" description="Helical" evidence="3">
    <location>
        <begin position="212"/>
        <end position="234"/>
    </location>
</feature>
<dbReference type="PROSITE" id="PS50835">
    <property type="entry name" value="IG_LIKE"/>
    <property type="match status" value="1"/>
</dbReference>